<keyword evidence="1" id="KW-0378">Hydrolase</keyword>
<dbReference type="InterPro" id="IPR029058">
    <property type="entry name" value="AB_hydrolase_fold"/>
</dbReference>
<proteinExistence type="predicted"/>
<accession>A0ABW5TF78</accession>
<dbReference type="InterPro" id="IPR050583">
    <property type="entry name" value="Mycobacterial_A85_antigen"/>
</dbReference>
<dbReference type="Pfam" id="PF00756">
    <property type="entry name" value="Esterase"/>
    <property type="match status" value="1"/>
</dbReference>
<gene>
    <name evidence="1" type="ORF">ACFSR0_00710</name>
</gene>
<sequence>MTSHHNYLPVKTHYFIDAQGQKKRRVRVLLPKNYEQNMEKNYPVVYMQDGQNVLYSKEAYSGHSWKLIPLLKHAAMFPDMLIVAIDNAGEERFNEYTPWTLSEENQALLGYSGGEGQAYSEWVVTVIKPFIDEHYRTKSDRRNTLCAGSSLGGLIVAYMGSAYPEVFGALGIFSLASWISEEEFLDFVANHPLKEDTKVYIQVGTAEGNEVDQALLAKNSDQAYIDSSLWYYQTLIRQGQPMDSLWLRILADEQHFEKYWADHFGEFLAFGFSTET</sequence>
<keyword evidence="2" id="KW-1185">Reference proteome</keyword>
<dbReference type="InterPro" id="IPR000801">
    <property type="entry name" value="Esterase-like"/>
</dbReference>
<dbReference type="EMBL" id="JBHUMO010000003">
    <property type="protein sequence ID" value="MFD2727961.1"/>
    <property type="molecule type" value="Genomic_DNA"/>
</dbReference>
<dbReference type="PANTHER" id="PTHR48098">
    <property type="entry name" value="ENTEROCHELIN ESTERASE-RELATED"/>
    <property type="match status" value="1"/>
</dbReference>
<dbReference type="RefSeq" id="WP_379978904.1">
    <property type="nucleotide sequence ID" value="NZ_JBHUMO010000003.1"/>
</dbReference>
<dbReference type="SUPFAM" id="SSF53474">
    <property type="entry name" value="alpha/beta-Hydrolases"/>
    <property type="match status" value="1"/>
</dbReference>
<reference evidence="2" key="1">
    <citation type="journal article" date="2019" name="Int. J. Syst. Evol. Microbiol.">
        <title>The Global Catalogue of Microorganisms (GCM) 10K type strain sequencing project: providing services to taxonomists for standard genome sequencing and annotation.</title>
        <authorList>
            <consortium name="The Broad Institute Genomics Platform"/>
            <consortium name="The Broad Institute Genome Sequencing Center for Infectious Disease"/>
            <person name="Wu L."/>
            <person name="Ma J."/>
        </authorList>
    </citation>
    <scope>NUCLEOTIDE SEQUENCE [LARGE SCALE GENOMIC DNA]</scope>
    <source>
        <strain evidence="2">TISTR 932</strain>
    </source>
</reference>
<dbReference type="Proteomes" id="UP001597427">
    <property type="component" value="Unassembled WGS sequence"/>
</dbReference>
<dbReference type="PANTHER" id="PTHR48098:SF6">
    <property type="entry name" value="FERRI-BACILLIBACTIN ESTERASE BESA"/>
    <property type="match status" value="1"/>
</dbReference>
<evidence type="ECO:0000313" key="1">
    <source>
        <dbReference type="EMBL" id="MFD2727961.1"/>
    </source>
</evidence>
<dbReference type="GO" id="GO:0016787">
    <property type="term" value="F:hydrolase activity"/>
    <property type="evidence" value="ECO:0007669"/>
    <property type="project" value="UniProtKB-KW"/>
</dbReference>
<comment type="caution">
    <text evidence="1">The sequence shown here is derived from an EMBL/GenBank/DDBJ whole genome shotgun (WGS) entry which is preliminary data.</text>
</comment>
<protein>
    <submittedName>
        <fullName evidence="1">Alpha/beta hydrolase</fullName>
    </submittedName>
</protein>
<evidence type="ECO:0000313" key="2">
    <source>
        <dbReference type="Proteomes" id="UP001597427"/>
    </source>
</evidence>
<organism evidence="1 2">
    <name type="scientific">Enterococcus camelliae</name>
    <dbReference type="NCBI Taxonomy" id="453959"/>
    <lineage>
        <taxon>Bacteria</taxon>
        <taxon>Bacillati</taxon>
        <taxon>Bacillota</taxon>
        <taxon>Bacilli</taxon>
        <taxon>Lactobacillales</taxon>
        <taxon>Enterococcaceae</taxon>
        <taxon>Enterococcus</taxon>
    </lineage>
</organism>
<name>A0ABW5TF78_9ENTE</name>
<dbReference type="Gene3D" id="3.40.50.1820">
    <property type="entry name" value="alpha/beta hydrolase"/>
    <property type="match status" value="1"/>
</dbReference>